<dbReference type="InterPro" id="IPR002053">
    <property type="entry name" value="Glyco_hydro_25"/>
</dbReference>
<dbReference type="SUPFAM" id="SSF82185">
    <property type="entry name" value="Histone H3 K4-specific methyltransferase SET7/9 N-terminal domain"/>
    <property type="match status" value="1"/>
</dbReference>
<keyword evidence="2 4" id="KW-0378">Hydrolase</keyword>
<dbReference type="PANTHER" id="PTHR34135">
    <property type="entry name" value="LYSOZYME"/>
    <property type="match status" value="1"/>
</dbReference>
<keyword evidence="5" id="KW-1185">Reference proteome</keyword>
<dbReference type="PROSITE" id="PS51904">
    <property type="entry name" value="GLYCOSYL_HYDROL_F25_2"/>
    <property type="match status" value="1"/>
</dbReference>
<comment type="similarity">
    <text evidence="1">Belongs to the glycosyl hydrolase 25 family.</text>
</comment>
<protein>
    <submittedName>
        <fullName evidence="4">Glycosyl hydrolase family 25</fullName>
    </submittedName>
</protein>
<organism evidence="4 5">
    <name type="scientific">Segatella hominis</name>
    <dbReference type="NCBI Taxonomy" id="2518605"/>
    <lineage>
        <taxon>Bacteria</taxon>
        <taxon>Pseudomonadati</taxon>
        <taxon>Bacteroidota</taxon>
        <taxon>Bacteroidia</taxon>
        <taxon>Bacteroidales</taxon>
        <taxon>Prevotellaceae</taxon>
        <taxon>Segatella</taxon>
    </lineage>
</organism>
<gene>
    <name evidence="4" type="ORF">EXN75_03290</name>
</gene>
<evidence type="ECO:0000313" key="4">
    <source>
        <dbReference type="EMBL" id="TFH84131.1"/>
    </source>
</evidence>
<evidence type="ECO:0000313" key="5">
    <source>
        <dbReference type="Proteomes" id="UP000297872"/>
    </source>
</evidence>
<keyword evidence="3" id="KW-0326">Glycosidase</keyword>
<dbReference type="OrthoDB" id="1082528at2"/>
<sequence length="386" mass="44043">MLDSLKHLSHKSLKIVRHLEFVAISPSGKANRKQVEKLKHVGGNVFQLFSETLPEESCALSFHKSKELASLSIVPVLFDAKLNYLLGTTGTYSGEVDSLGLPHGHGEWQGFTDAAYYQGSWKHGKRDGFGFSVADKSQLRIGEWVLDKYKGERLVYSSDRIYGIDISKYQHVIKGKKYNIDWKRLRISHLGNISRKTINGDVNYPISFIYIKSTEGASLLNPFYRKDYVAARAHGYKVGSYHFFSTLTPATLQARQFLKNSYVKSGDLPPVLDVEPTKAQIKKMGGVGVLLTRMRIWLRMVEKETGKRPIIYVSQTFVNRYLSKATDIKQKYQVWIARYGEYKPDIKLVFWQLCPDGRVTGIRGHVDINVFNGYHDSFKQFISNLK</sequence>
<comment type="caution">
    <text evidence="4">The sequence shown here is derived from an EMBL/GenBank/DDBJ whole genome shotgun (WGS) entry which is preliminary data.</text>
</comment>
<dbReference type="EMBL" id="SGVY01000005">
    <property type="protein sequence ID" value="TFH84131.1"/>
    <property type="molecule type" value="Genomic_DNA"/>
</dbReference>
<proteinExistence type="inferred from homology"/>
<dbReference type="PANTHER" id="PTHR34135:SF2">
    <property type="entry name" value="LYSOZYME"/>
    <property type="match status" value="1"/>
</dbReference>
<dbReference type="GO" id="GO:0003796">
    <property type="term" value="F:lysozyme activity"/>
    <property type="evidence" value="ECO:0007669"/>
    <property type="project" value="InterPro"/>
</dbReference>
<dbReference type="Gene3D" id="3.20.20.80">
    <property type="entry name" value="Glycosidases"/>
    <property type="match status" value="1"/>
</dbReference>
<dbReference type="GO" id="GO:0016052">
    <property type="term" value="P:carbohydrate catabolic process"/>
    <property type="evidence" value="ECO:0007669"/>
    <property type="project" value="TreeGrafter"/>
</dbReference>
<dbReference type="Pfam" id="PF01183">
    <property type="entry name" value="Glyco_hydro_25"/>
    <property type="match status" value="1"/>
</dbReference>
<dbReference type="Proteomes" id="UP000297872">
    <property type="component" value="Unassembled WGS sequence"/>
</dbReference>
<evidence type="ECO:0000256" key="3">
    <source>
        <dbReference type="ARBA" id="ARBA00023295"/>
    </source>
</evidence>
<dbReference type="InterPro" id="IPR018077">
    <property type="entry name" value="Glyco_hydro_fam25_subgr"/>
</dbReference>
<dbReference type="InterPro" id="IPR017853">
    <property type="entry name" value="GH"/>
</dbReference>
<reference evidence="4 5" key="1">
    <citation type="submission" date="2019-02" db="EMBL/GenBank/DDBJ databases">
        <title>Draft Genome Sequence of the Prevotella sp. BCRC 81118, Isolated from Human Feces.</title>
        <authorList>
            <person name="Huang C.-H."/>
        </authorList>
    </citation>
    <scope>NUCLEOTIDE SEQUENCE [LARGE SCALE GENOMIC DNA]</scope>
    <source>
        <strain evidence="4 5">BCRC 81118</strain>
    </source>
</reference>
<evidence type="ECO:0000256" key="2">
    <source>
        <dbReference type="ARBA" id="ARBA00022801"/>
    </source>
</evidence>
<name>A0A4Y8VV52_9BACT</name>
<dbReference type="GO" id="GO:0016998">
    <property type="term" value="P:cell wall macromolecule catabolic process"/>
    <property type="evidence" value="ECO:0007669"/>
    <property type="project" value="InterPro"/>
</dbReference>
<dbReference type="SMART" id="SM00641">
    <property type="entry name" value="Glyco_25"/>
    <property type="match status" value="1"/>
</dbReference>
<evidence type="ECO:0000256" key="1">
    <source>
        <dbReference type="ARBA" id="ARBA00010646"/>
    </source>
</evidence>
<accession>A0A4Y8VV52</accession>
<dbReference type="AlphaFoldDB" id="A0A4Y8VV52"/>
<dbReference type="GO" id="GO:0009253">
    <property type="term" value="P:peptidoglycan catabolic process"/>
    <property type="evidence" value="ECO:0007669"/>
    <property type="project" value="InterPro"/>
</dbReference>
<dbReference type="SUPFAM" id="SSF51445">
    <property type="entry name" value="(Trans)glycosidases"/>
    <property type="match status" value="1"/>
</dbReference>